<keyword evidence="3" id="KW-1185">Reference proteome</keyword>
<feature type="region of interest" description="Disordered" evidence="1">
    <location>
        <begin position="1"/>
        <end position="360"/>
    </location>
</feature>
<comment type="caution">
    <text evidence="2">The sequence shown here is derived from an EMBL/GenBank/DDBJ whole genome shotgun (WGS) entry which is preliminary data.</text>
</comment>
<feature type="compositionally biased region" description="Polar residues" evidence="1">
    <location>
        <begin position="36"/>
        <end position="47"/>
    </location>
</feature>
<dbReference type="EMBL" id="CACRXK020000424">
    <property type="protein sequence ID" value="CAB3981740.1"/>
    <property type="molecule type" value="Genomic_DNA"/>
</dbReference>
<organism evidence="2 3">
    <name type="scientific">Paramuricea clavata</name>
    <name type="common">Red gorgonian</name>
    <name type="synonym">Violescent sea-whip</name>
    <dbReference type="NCBI Taxonomy" id="317549"/>
    <lineage>
        <taxon>Eukaryota</taxon>
        <taxon>Metazoa</taxon>
        <taxon>Cnidaria</taxon>
        <taxon>Anthozoa</taxon>
        <taxon>Octocorallia</taxon>
        <taxon>Malacalcyonacea</taxon>
        <taxon>Plexauridae</taxon>
        <taxon>Paramuricea</taxon>
    </lineage>
</organism>
<feature type="compositionally biased region" description="Basic residues" evidence="1">
    <location>
        <begin position="94"/>
        <end position="109"/>
    </location>
</feature>
<feature type="compositionally biased region" description="Basic residues" evidence="1">
    <location>
        <begin position="212"/>
        <end position="231"/>
    </location>
</feature>
<proteinExistence type="predicted"/>
<feature type="compositionally biased region" description="Polar residues" evidence="1">
    <location>
        <begin position="409"/>
        <end position="421"/>
    </location>
</feature>
<name>A0A7D9HF78_PARCT</name>
<dbReference type="Proteomes" id="UP001152795">
    <property type="component" value="Unassembled WGS sequence"/>
</dbReference>
<evidence type="ECO:0000313" key="3">
    <source>
        <dbReference type="Proteomes" id="UP001152795"/>
    </source>
</evidence>
<evidence type="ECO:0000256" key="1">
    <source>
        <dbReference type="SAM" id="MobiDB-lite"/>
    </source>
</evidence>
<accession>A0A7D9HF78</accession>
<evidence type="ECO:0000313" key="2">
    <source>
        <dbReference type="EMBL" id="CAB3981740.1"/>
    </source>
</evidence>
<reference evidence="2" key="1">
    <citation type="submission" date="2020-04" db="EMBL/GenBank/DDBJ databases">
        <authorList>
            <person name="Alioto T."/>
            <person name="Alioto T."/>
            <person name="Gomez Garrido J."/>
        </authorList>
    </citation>
    <scope>NUCLEOTIDE SEQUENCE</scope>
    <source>
        <strain evidence="2">A484AB</strain>
    </source>
</reference>
<dbReference type="OrthoDB" id="10582385at2759"/>
<feature type="compositionally biased region" description="Polar residues" evidence="1">
    <location>
        <begin position="288"/>
        <end position="300"/>
    </location>
</feature>
<dbReference type="AlphaFoldDB" id="A0A7D9HF78"/>
<feature type="region of interest" description="Disordered" evidence="1">
    <location>
        <begin position="401"/>
        <end position="519"/>
    </location>
</feature>
<feature type="compositionally biased region" description="Polar residues" evidence="1">
    <location>
        <begin position="144"/>
        <end position="157"/>
    </location>
</feature>
<gene>
    <name evidence="2" type="ORF">PACLA_8A062132</name>
</gene>
<feature type="compositionally biased region" description="Basic residues" evidence="1">
    <location>
        <begin position="10"/>
        <end position="21"/>
    </location>
</feature>
<feature type="compositionally biased region" description="Polar residues" evidence="1">
    <location>
        <begin position="242"/>
        <end position="259"/>
    </location>
</feature>
<protein>
    <submittedName>
        <fullName evidence="2">Uncharacterized protein</fullName>
    </submittedName>
</protein>
<feature type="compositionally biased region" description="Basic and acidic residues" evidence="1">
    <location>
        <begin position="111"/>
        <end position="138"/>
    </location>
</feature>
<feature type="compositionally biased region" description="Polar residues" evidence="1">
    <location>
        <begin position="457"/>
        <end position="469"/>
    </location>
</feature>
<sequence>MDTKSEKSAKKFSFRKRRSSKGKKEGELQPVDLETEQQATVATQNCDDTPEKASGIVEQEFIQTPTNTVEDNKATESSGEDPGQKSTGESASGGKKKSKRRSLFKRNSKKSSVDESCELRVKESENTGEKSEEQKDESGEGSVVASTVENVMSSVEQGQVVCEKKQGEITEQSDGEGYLSVGEASEAEGEALFDGGKGSSPESVIVEGDKGTKRKSFFKRGLSLKRRKSKKQTSESKEDSVTTEQPSNDETQTEATLESSGAAADINDQNAVKALTENSEGTEDINNESKTASDNMSSAMAKQLPVKPARKVSFIGPDGTRLDSSDEGDSPTELPVETGDESDEDTITGEDGPSEVPEKVSEIVAPEVVVMAENTECSESFPEGDDDDLTEVSSLASDLLTSSDAPDTISTSDTSRLFTLTDTDDNGSRITLEEISEESEAEPKMEIIGNVPEGETESNVGEESGTQSKPEVAGEEIASEGTESKQEVIGTGFESRPEASEKGDENKFENEATRLLGDGDASKIGEWEMVNKSHDMSVELSRVRKQTLFGVKRLCCSVM</sequence>
<feature type="compositionally biased region" description="Acidic residues" evidence="1">
    <location>
        <begin position="338"/>
        <end position="348"/>
    </location>
</feature>
<feature type="compositionally biased region" description="Basic and acidic residues" evidence="1">
    <location>
        <begin position="495"/>
        <end position="512"/>
    </location>
</feature>